<keyword evidence="2" id="KW-1185">Reference proteome</keyword>
<accession>A0A4Y2CY69</accession>
<name>A0A4Y2CY69_ARAVE</name>
<reference evidence="1 2" key="1">
    <citation type="journal article" date="2019" name="Sci. Rep.">
        <title>Orb-weaving spider Araneus ventricosus genome elucidates the spidroin gene catalogue.</title>
        <authorList>
            <person name="Kono N."/>
            <person name="Nakamura H."/>
            <person name="Ohtoshi R."/>
            <person name="Moran D.A.P."/>
            <person name="Shinohara A."/>
            <person name="Yoshida Y."/>
            <person name="Fujiwara M."/>
            <person name="Mori M."/>
            <person name="Tomita M."/>
            <person name="Arakawa K."/>
        </authorList>
    </citation>
    <scope>NUCLEOTIDE SEQUENCE [LARGE SCALE GENOMIC DNA]</scope>
</reference>
<dbReference type="AlphaFoldDB" id="A0A4Y2CY69"/>
<dbReference type="Proteomes" id="UP000499080">
    <property type="component" value="Unassembled WGS sequence"/>
</dbReference>
<evidence type="ECO:0000313" key="1">
    <source>
        <dbReference type="EMBL" id="GBM08684.1"/>
    </source>
</evidence>
<dbReference type="EMBL" id="BGPR01000260">
    <property type="protein sequence ID" value="GBM08684.1"/>
    <property type="molecule type" value="Genomic_DNA"/>
</dbReference>
<organism evidence="1 2">
    <name type="scientific">Araneus ventricosus</name>
    <name type="common">Orbweaver spider</name>
    <name type="synonym">Epeira ventricosa</name>
    <dbReference type="NCBI Taxonomy" id="182803"/>
    <lineage>
        <taxon>Eukaryota</taxon>
        <taxon>Metazoa</taxon>
        <taxon>Ecdysozoa</taxon>
        <taxon>Arthropoda</taxon>
        <taxon>Chelicerata</taxon>
        <taxon>Arachnida</taxon>
        <taxon>Araneae</taxon>
        <taxon>Araneomorphae</taxon>
        <taxon>Entelegynae</taxon>
        <taxon>Araneoidea</taxon>
        <taxon>Araneidae</taxon>
        <taxon>Araneus</taxon>
    </lineage>
</organism>
<sequence length="103" mass="11654">MTNIAVRVSTYRFAVSRGLYFRFDLISNRGQMTRRVPLSPNIHHTRTGRRSILTDLTCIALKGQLAWQISDGIGSRIRDLPILKPRLCHTASTAFSMTYGRSS</sequence>
<gene>
    <name evidence="1" type="ORF">AVEN_52763_1</name>
</gene>
<comment type="caution">
    <text evidence="1">The sequence shown here is derived from an EMBL/GenBank/DDBJ whole genome shotgun (WGS) entry which is preliminary data.</text>
</comment>
<evidence type="ECO:0000313" key="2">
    <source>
        <dbReference type="Proteomes" id="UP000499080"/>
    </source>
</evidence>
<protein>
    <submittedName>
        <fullName evidence="1">Uncharacterized protein</fullName>
    </submittedName>
</protein>
<proteinExistence type="predicted"/>